<organism evidence="2 3">
    <name type="scientific">Lachnospira pectinoschiza</name>
    <dbReference type="NCBI Taxonomy" id="28052"/>
    <lineage>
        <taxon>Bacteria</taxon>
        <taxon>Bacillati</taxon>
        <taxon>Bacillota</taxon>
        <taxon>Clostridia</taxon>
        <taxon>Lachnospirales</taxon>
        <taxon>Lachnospiraceae</taxon>
        <taxon>Lachnospira</taxon>
    </lineage>
</organism>
<reference evidence="3" key="1">
    <citation type="submission" date="2016-10" db="EMBL/GenBank/DDBJ databases">
        <authorList>
            <person name="Varghese N."/>
            <person name="Submissions S."/>
        </authorList>
    </citation>
    <scope>NUCLEOTIDE SEQUENCE [LARGE SCALE GENOMIC DNA]</scope>
    <source>
        <strain evidence="3">M83</strain>
    </source>
</reference>
<sequence length="205" mass="22535">MISKTLQTRLKKMALLGLVSISVFSLAACGGKKKSKGTTNKSTEVTEVDSEGNVVNLGNLYEGTGYTISAPSNWADAKTSNESLDLMIYDTNITGDFARNLNIIIEDLSAYSSMDADKYLDAAKTKLVQSGYAVEDGESKDINGVYTTSLIYSYTTNGYVVKGQQTYFYNEGDKKVYIVTFACAEEEFETYKEAGNEIINTFQFD</sequence>
<evidence type="ECO:0000313" key="3">
    <source>
        <dbReference type="Proteomes" id="UP000187651"/>
    </source>
</evidence>
<keyword evidence="3" id="KW-1185">Reference proteome</keyword>
<evidence type="ECO:0000313" key="2">
    <source>
        <dbReference type="EMBL" id="SDM50463.1"/>
    </source>
</evidence>
<dbReference type="Gene3D" id="3.40.1000.10">
    <property type="entry name" value="Mog1/PsbP, alpha/beta/alpha sandwich"/>
    <property type="match status" value="1"/>
</dbReference>
<dbReference type="OrthoDB" id="2467186at2"/>
<keyword evidence="1" id="KW-0732">Signal</keyword>
<evidence type="ECO:0000256" key="1">
    <source>
        <dbReference type="SAM" id="SignalP"/>
    </source>
</evidence>
<dbReference type="RefSeq" id="WP_074520740.1">
    <property type="nucleotide sequence ID" value="NZ_FNHZ01000001.1"/>
</dbReference>
<evidence type="ECO:0008006" key="4">
    <source>
        <dbReference type="Google" id="ProtNLM"/>
    </source>
</evidence>
<dbReference type="EMBL" id="FNHZ01000001">
    <property type="protein sequence ID" value="SDM50463.1"/>
    <property type="molecule type" value="Genomic_DNA"/>
</dbReference>
<feature type="signal peptide" evidence="1">
    <location>
        <begin position="1"/>
        <end position="27"/>
    </location>
</feature>
<protein>
    <recommendedName>
        <fullName evidence="4">PsbP C-terminal domain-containing protein</fullName>
    </recommendedName>
</protein>
<dbReference type="AlphaFoldDB" id="A0A1G9TRV4"/>
<gene>
    <name evidence="2" type="ORF">SAMN05216544_0468</name>
</gene>
<name>A0A1G9TRV4_9FIRM</name>
<dbReference type="PROSITE" id="PS51257">
    <property type="entry name" value="PROKAR_LIPOPROTEIN"/>
    <property type="match status" value="1"/>
</dbReference>
<feature type="chain" id="PRO_5010314488" description="PsbP C-terminal domain-containing protein" evidence="1">
    <location>
        <begin position="28"/>
        <end position="205"/>
    </location>
</feature>
<accession>A0A1G9TRV4</accession>
<proteinExistence type="predicted"/>
<dbReference type="Proteomes" id="UP000187651">
    <property type="component" value="Unassembled WGS sequence"/>
</dbReference>